<keyword evidence="3" id="KW-0238">DNA-binding</keyword>
<organism evidence="7 8">
    <name type="scientific">Mucuna pruriens</name>
    <name type="common">Velvet bean</name>
    <name type="synonym">Dolichos pruriens</name>
    <dbReference type="NCBI Taxonomy" id="157652"/>
    <lineage>
        <taxon>Eukaryota</taxon>
        <taxon>Viridiplantae</taxon>
        <taxon>Streptophyta</taxon>
        <taxon>Embryophyta</taxon>
        <taxon>Tracheophyta</taxon>
        <taxon>Spermatophyta</taxon>
        <taxon>Magnoliopsida</taxon>
        <taxon>eudicotyledons</taxon>
        <taxon>Gunneridae</taxon>
        <taxon>Pentapetalae</taxon>
        <taxon>rosids</taxon>
        <taxon>fabids</taxon>
        <taxon>Fabales</taxon>
        <taxon>Fabaceae</taxon>
        <taxon>Papilionoideae</taxon>
        <taxon>50 kb inversion clade</taxon>
        <taxon>NPAAA clade</taxon>
        <taxon>indigoferoid/millettioid clade</taxon>
        <taxon>Phaseoleae</taxon>
        <taxon>Mucuna</taxon>
    </lineage>
</organism>
<comment type="caution">
    <text evidence="7">The sequence shown here is derived from an EMBL/GenBank/DDBJ whole genome shotgun (WGS) entry which is preliminary data.</text>
</comment>
<keyword evidence="8" id="KW-1185">Reference proteome</keyword>
<dbReference type="InterPro" id="IPR033897">
    <property type="entry name" value="SRF-like_MADS-box"/>
</dbReference>
<dbReference type="AlphaFoldDB" id="A0A371GLF4"/>
<evidence type="ECO:0000256" key="3">
    <source>
        <dbReference type="ARBA" id="ARBA00023125"/>
    </source>
</evidence>
<dbReference type="STRING" id="157652.A0A371GLF4"/>
<dbReference type="OrthoDB" id="779403at2759"/>
<dbReference type="InterPro" id="IPR002100">
    <property type="entry name" value="TF_MADSbox"/>
</dbReference>
<evidence type="ECO:0000256" key="4">
    <source>
        <dbReference type="ARBA" id="ARBA00023163"/>
    </source>
</evidence>
<keyword evidence="5" id="KW-0539">Nucleus</keyword>
<evidence type="ECO:0000256" key="5">
    <source>
        <dbReference type="ARBA" id="ARBA00023242"/>
    </source>
</evidence>
<keyword evidence="4" id="KW-0804">Transcription</keyword>
<keyword evidence="2" id="KW-0805">Transcription regulation</keyword>
<evidence type="ECO:0000256" key="1">
    <source>
        <dbReference type="ARBA" id="ARBA00004123"/>
    </source>
</evidence>
<dbReference type="GO" id="GO:0000981">
    <property type="term" value="F:DNA-binding transcription factor activity, RNA polymerase II-specific"/>
    <property type="evidence" value="ECO:0007669"/>
    <property type="project" value="InterPro"/>
</dbReference>
<name>A0A371GLF4_MUCPR</name>
<dbReference type="GO" id="GO:0045944">
    <property type="term" value="P:positive regulation of transcription by RNA polymerase II"/>
    <property type="evidence" value="ECO:0007669"/>
    <property type="project" value="InterPro"/>
</dbReference>
<proteinExistence type="predicted"/>
<dbReference type="EMBL" id="QJKJ01005139">
    <property type="protein sequence ID" value="RDX91374.1"/>
    <property type="molecule type" value="Genomic_DNA"/>
</dbReference>
<evidence type="ECO:0000259" key="6">
    <source>
        <dbReference type="PROSITE" id="PS50066"/>
    </source>
</evidence>
<dbReference type="PROSITE" id="PS50066">
    <property type="entry name" value="MADS_BOX_2"/>
    <property type="match status" value="1"/>
</dbReference>
<dbReference type="SMART" id="SM00432">
    <property type="entry name" value="MADS"/>
    <property type="match status" value="1"/>
</dbReference>
<accession>A0A371GLF4</accession>
<protein>
    <submittedName>
        <fullName evidence="7">Agamous-like MADS-box protein AGL80</fullName>
    </submittedName>
</protein>
<dbReference type="Gene3D" id="3.40.1810.10">
    <property type="entry name" value="Transcription factor, MADS-box"/>
    <property type="match status" value="1"/>
</dbReference>
<dbReference type="FunFam" id="3.40.1810.10:FF:000024">
    <property type="entry name" value="Agamous-like MADS-box protein AGL80"/>
    <property type="match status" value="1"/>
</dbReference>
<dbReference type="GO" id="GO:0005634">
    <property type="term" value="C:nucleus"/>
    <property type="evidence" value="ECO:0007669"/>
    <property type="project" value="UniProtKB-SubCell"/>
</dbReference>
<dbReference type="GO" id="GO:0000987">
    <property type="term" value="F:cis-regulatory region sequence-specific DNA binding"/>
    <property type="evidence" value="ECO:0007669"/>
    <property type="project" value="InterPro"/>
</dbReference>
<dbReference type="InterPro" id="IPR036879">
    <property type="entry name" value="TF_MADSbox_sf"/>
</dbReference>
<dbReference type="CDD" id="cd00266">
    <property type="entry name" value="MADS_SRF_like"/>
    <property type="match status" value="1"/>
</dbReference>
<evidence type="ECO:0000313" key="8">
    <source>
        <dbReference type="Proteomes" id="UP000257109"/>
    </source>
</evidence>
<dbReference type="Proteomes" id="UP000257109">
    <property type="component" value="Unassembled WGS sequence"/>
</dbReference>
<dbReference type="SUPFAM" id="SSF55455">
    <property type="entry name" value="SRF-like"/>
    <property type="match status" value="1"/>
</dbReference>
<dbReference type="Pfam" id="PF00319">
    <property type="entry name" value="SRF-TF"/>
    <property type="match status" value="1"/>
</dbReference>
<dbReference type="GO" id="GO:0046983">
    <property type="term" value="F:protein dimerization activity"/>
    <property type="evidence" value="ECO:0007669"/>
    <property type="project" value="InterPro"/>
</dbReference>
<comment type="subcellular location">
    <subcellularLocation>
        <location evidence="1">Nucleus</location>
    </subcellularLocation>
</comment>
<evidence type="ECO:0000313" key="7">
    <source>
        <dbReference type="EMBL" id="RDX91374.1"/>
    </source>
</evidence>
<reference evidence="7" key="1">
    <citation type="submission" date="2018-05" db="EMBL/GenBank/DDBJ databases">
        <title>Draft genome of Mucuna pruriens seed.</title>
        <authorList>
            <person name="Nnadi N.E."/>
            <person name="Vos R."/>
            <person name="Hasami M.H."/>
            <person name="Devisetty U.K."/>
            <person name="Aguiy J.C."/>
        </authorList>
    </citation>
    <scope>NUCLEOTIDE SEQUENCE [LARGE SCALE GENOMIC DNA]</scope>
    <source>
        <strain evidence="7">JCA_2017</strain>
    </source>
</reference>
<sequence>MTRKKVDLAYITNDSKRKTTLRKRKTGSKIIGEISVLCGVEACAIIYTPNNPHPEVWPSNWGVQSVLSRFRGVSELEQSKKMLSQESFMRKKVIKAQEQLKKLKYENRKKEMTIHMFHHFNGGNIFDNVNMIDLNDISYLIYQKLEEIKMNMNMIQAQEVTQVVENGGEIMTQGEQELLNPVQGPETKLDDMQALNWFMDIINFGGDEDEMFTLEDVNVQSKVSRTSRSSLNRPISHHQTQAMHGLYYLTRRLTSMSTVLVILDWSSIHSVVVPTVKSFVKLQSIDLEIPGRPTGS</sequence>
<feature type="domain" description="MADS-box" evidence="6">
    <location>
        <begin position="1"/>
        <end position="51"/>
    </location>
</feature>
<feature type="non-terminal residue" evidence="7">
    <location>
        <position position="1"/>
    </location>
</feature>
<evidence type="ECO:0000256" key="2">
    <source>
        <dbReference type="ARBA" id="ARBA00023015"/>
    </source>
</evidence>
<gene>
    <name evidence="7" type="primary">AGL80</name>
    <name evidence="7" type="ORF">CR513_26657</name>
</gene>